<accession>A0ABM0LZJ3</accession>
<dbReference type="RefSeq" id="XP_006813184.1">
    <property type="nucleotide sequence ID" value="XM_006813121.1"/>
</dbReference>
<evidence type="ECO:0000313" key="3">
    <source>
        <dbReference type="RefSeq" id="XP_006813184.1"/>
    </source>
</evidence>
<dbReference type="PANTHER" id="PTHR22168:SF7">
    <property type="entry name" value="TRANSMEMBRANE PROTEIN 26-LIKE"/>
    <property type="match status" value="1"/>
</dbReference>
<reference evidence="3" key="1">
    <citation type="submission" date="2025-08" db="UniProtKB">
        <authorList>
            <consortium name="RefSeq"/>
        </authorList>
    </citation>
    <scope>IDENTIFICATION</scope>
    <source>
        <tissue evidence="3">Testes</tissue>
    </source>
</reference>
<proteinExistence type="predicted"/>
<dbReference type="GeneID" id="100375310"/>
<keyword evidence="1" id="KW-1133">Transmembrane helix</keyword>
<protein>
    <submittedName>
        <fullName evidence="3">Transmembrane protein 26-like</fullName>
    </submittedName>
</protein>
<sequence length="343" mass="39594">MSEKQETDGKKEFKCFVVTKALVTRSMFAIHSIVAIWRVTHVMGDALYWLLSIALLGLGVETMVTMIRNRGEEWTWFCPSCFFYLGSLVPSIWILELDLLDKRIASFELTMGTTEEIVTDDWTLALEQILLFILIIGRWMLPKGQITRDQLSQLLLVYIGVAADIIEFFEVFKEDSVKYNRELIIVTLTLWTWSLMQFTLVVTVTKSSKPRLAMPSPAEDEIREDSDPRCVCLESDAWGIAVTLSLQDGPFLIYRLILIIKYNVVTHMNIFFTVKNILIIILQVYRLIVVQIEKSEKKAKEERELLETLRNERLNNTISGNDSVQNGVENSNYAKQYYSVTDY</sequence>
<keyword evidence="1" id="KW-0472">Membrane</keyword>
<organism evidence="2 3">
    <name type="scientific">Saccoglossus kowalevskii</name>
    <name type="common">Acorn worm</name>
    <dbReference type="NCBI Taxonomy" id="10224"/>
    <lineage>
        <taxon>Eukaryota</taxon>
        <taxon>Metazoa</taxon>
        <taxon>Hemichordata</taxon>
        <taxon>Enteropneusta</taxon>
        <taxon>Harrimaniidae</taxon>
        <taxon>Saccoglossus</taxon>
    </lineage>
</organism>
<feature type="transmembrane region" description="Helical" evidence="1">
    <location>
        <begin position="184"/>
        <end position="204"/>
    </location>
</feature>
<dbReference type="InterPro" id="IPR019169">
    <property type="entry name" value="Transmembrane_26"/>
</dbReference>
<feature type="transmembrane region" description="Helical" evidence="1">
    <location>
        <begin position="46"/>
        <end position="67"/>
    </location>
</feature>
<feature type="transmembrane region" description="Helical" evidence="1">
    <location>
        <begin position="122"/>
        <end position="141"/>
    </location>
</feature>
<keyword evidence="2" id="KW-1185">Reference proteome</keyword>
<gene>
    <name evidence="3" type="primary">LOC100375310</name>
</gene>
<dbReference type="Proteomes" id="UP000694865">
    <property type="component" value="Unplaced"/>
</dbReference>
<feature type="transmembrane region" description="Helical" evidence="1">
    <location>
        <begin position="74"/>
        <end position="95"/>
    </location>
</feature>
<name>A0ABM0LZJ3_SACKO</name>
<evidence type="ECO:0000313" key="2">
    <source>
        <dbReference type="Proteomes" id="UP000694865"/>
    </source>
</evidence>
<keyword evidence="1" id="KW-0812">Transmembrane</keyword>
<dbReference type="Pfam" id="PF09772">
    <property type="entry name" value="Tmem26"/>
    <property type="match status" value="1"/>
</dbReference>
<feature type="transmembrane region" description="Helical" evidence="1">
    <location>
        <begin position="21"/>
        <end position="40"/>
    </location>
</feature>
<evidence type="ECO:0000256" key="1">
    <source>
        <dbReference type="SAM" id="Phobius"/>
    </source>
</evidence>
<dbReference type="PANTHER" id="PTHR22168">
    <property type="entry name" value="TMEM26 PROTEIN"/>
    <property type="match status" value="1"/>
</dbReference>